<dbReference type="AlphaFoldDB" id="A0A5B2TDJ1"/>
<dbReference type="EMBL" id="VUKA01000007">
    <property type="protein sequence ID" value="KAA2212561.1"/>
    <property type="molecule type" value="Genomic_DNA"/>
</dbReference>
<dbReference type="InterPro" id="IPR004113">
    <property type="entry name" value="FAD-bd_oxidored_4_C"/>
</dbReference>
<dbReference type="Gene3D" id="3.30.465.10">
    <property type="match status" value="1"/>
</dbReference>
<evidence type="ECO:0000259" key="8">
    <source>
        <dbReference type="PROSITE" id="PS51387"/>
    </source>
</evidence>
<proteinExistence type="predicted"/>
<dbReference type="OrthoDB" id="9815648at2"/>
<name>A0A5B2TDJ1_9PROT</name>
<dbReference type="GO" id="GO:0046872">
    <property type="term" value="F:metal ion binding"/>
    <property type="evidence" value="ECO:0007669"/>
    <property type="project" value="UniProtKB-KW"/>
</dbReference>
<dbReference type="PANTHER" id="PTHR11748:SF119">
    <property type="entry name" value="D-2-HYDROXYGLUTARATE DEHYDROGENASE"/>
    <property type="match status" value="1"/>
</dbReference>
<dbReference type="InterPro" id="IPR016166">
    <property type="entry name" value="FAD-bd_PCMH"/>
</dbReference>
<keyword evidence="7" id="KW-0411">Iron-sulfur</keyword>
<dbReference type="InterPro" id="IPR006094">
    <property type="entry name" value="Oxid_FAD_bind_N"/>
</dbReference>
<evidence type="ECO:0000313" key="9">
    <source>
        <dbReference type="EMBL" id="KAA2212561.1"/>
    </source>
</evidence>
<dbReference type="PANTHER" id="PTHR11748">
    <property type="entry name" value="D-LACTATE DEHYDROGENASE"/>
    <property type="match status" value="1"/>
</dbReference>
<dbReference type="InterPro" id="IPR017896">
    <property type="entry name" value="4Fe4S_Fe-S-bd"/>
</dbReference>
<evidence type="ECO:0000256" key="4">
    <source>
        <dbReference type="ARBA" id="ARBA00022827"/>
    </source>
</evidence>
<keyword evidence="10" id="KW-1185">Reference proteome</keyword>
<dbReference type="Pfam" id="PF02913">
    <property type="entry name" value="FAD-oxidase_C"/>
    <property type="match status" value="1"/>
</dbReference>
<dbReference type="InterPro" id="IPR017900">
    <property type="entry name" value="4Fe4S_Fe_S_CS"/>
</dbReference>
<dbReference type="SUPFAM" id="SSF56176">
    <property type="entry name" value="FAD-binding/transporter-associated domain-like"/>
    <property type="match status" value="1"/>
</dbReference>
<dbReference type="GO" id="GO:0071949">
    <property type="term" value="F:FAD binding"/>
    <property type="evidence" value="ECO:0007669"/>
    <property type="project" value="InterPro"/>
</dbReference>
<keyword evidence="5" id="KW-0560">Oxidoreductase</keyword>
<dbReference type="Pfam" id="PF01565">
    <property type="entry name" value="FAD_binding_4"/>
    <property type="match status" value="1"/>
</dbReference>
<dbReference type="InterPro" id="IPR036318">
    <property type="entry name" value="FAD-bd_PCMH-like_sf"/>
</dbReference>
<dbReference type="RefSeq" id="WP_149812968.1">
    <property type="nucleotide sequence ID" value="NZ_VUKA01000007.1"/>
</dbReference>
<dbReference type="InterPro" id="IPR016164">
    <property type="entry name" value="FAD-linked_Oxase-like_C"/>
</dbReference>
<protein>
    <submittedName>
        <fullName evidence="9">FAD-binding protein</fullName>
    </submittedName>
</protein>
<dbReference type="GO" id="GO:0004458">
    <property type="term" value="F:D-lactate dehydrogenase (cytochrome) activity"/>
    <property type="evidence" value="ECO:0007669"/>
    <property type="project" value="TreeGrafter"/>
</dbReference>
<dbReference type="SUPFAM" id="SSF55103">
    <property type="entry name" value="FAD-linked oxidases, C-terminal domain"/>
    <property type="match status" value="1"/>
</dbReference>
<gene>
    <name evidence="9" type="ORF">F0Q34_14660</name>
</gene>
<evidence type="ECO:0000313" key="10">
    <source>
        <dbReference type="Proteomes" id="UP000322110"/>
    </source>
</evidence>
<dbReference type="SUPFAM" id="SSF46548">
    <property type="entry name" value="alpha-helical ferredoxin"/>
    <property type="match status" value="1"/>
</dbReference>
<evidence type="ECO:0000256" key="2">
    <source>
        <dbReference type="ARBA" id="ARBA00022630"/>
    </source>
</evidence>
<comment type="caution">
    <text evidence="9">The sequence shown here is derived from an EMBL/GenBank/DDBJ whole genome shotgun (WGS) entry which is preliminary data.</text>
</comment>
<reference evidence="9 10" key="1">
    <citation type="journal article" date="2015" name="Int. J. Syst. Evol. Microbiol.">
        <title>Roseomonas oryzae sp. nov., isolated from paddy rhizosphere soil.</title>
        <authorList>
            <person name="Ramaprasad E.V."/>
            <person name="Sasikala Ch."/>
            <person name="Ramana Ch.V."/>
        </authorList>
    </citation>
    <scope>NUCLEOTIDE SEQUENCE [LARGE SCALE GENOMIC DNA]</scope>
    <source>
        <strain evidence="9 10">KCTC 42542</strain>
    </source>
</reference>
<evidence type="ECO:0000256" key="3">
    <source>
        <dbReference type="ARBA" id="ARBA00022723"/>
    </source>
</evidence>
<dbReference type="PROSITE" id="PS00198">
    <property type="entry name" value="4FE4S_FER_1"/>
    <property type="match status" value="1"/>
</dbReference>
<keyword evidence="4" id="KW-0274">FAD</keyword>
<accession>A0A5B2TDJ1</accession>
<dbReference type="Gene3D" id="3.30.70.2740">
    <property type="match status" value="1"/>
</dbReference>
<sequence length="975" mass="106405">MNKITAPRSYTRNLGLERRLSREIQGEVRFDAFTRGRYSTDASIYQIMPQGVVLPQTESDIAATLAIAAEHGVPVIARGGGTSQNGQPIGDGLVLDLSRHFNAICDYDPAARTIAVQPGMVLETLNTRLRKDGLFFPVEPSTASRCTIGGMAGNNSSGARSLRYGKMVDNVLGLSAMFHDGEAFTLGEGPVGDNASVRARELMTRMVALAGQHRDEIEAIFPKVQRRVGGYNLDELLPAQPNLSHLLVGSEGTLALTTQATLKLSPLPRHRVMGVCHFPSFRDAMTTTQHLVALGPVAVELVDNNVLVLGADIPLFVRTLADITRGQPNCLLLVEFAGDDLDMLKRDLKRLDQCMADHGFPEAVVEVIEPARQKPVWEVREACLNIMMSMKGDGKPISFIEDCAVPLEHLADYTDSITALFERHGTRGTWYAHASVGCLHVRPILNMKTEAGAKAMRGIAEEACDLVRRFKGSFSGEHGDGISRSEFVEPMFGSSLTRAFEEVKDGFDPGNQLNPGKVVRPYRMDDRDLMRFPPDYATALPAAPALDWSEWGSFGGAVEMCNNNGTCRKLADGTMCPSYRATREEQHVTRGRANSLRLAISGQLGPDAFTSAEMKETLDLCVSCKGCKRDCPTGVDMARMKIEFLHHYHARHGLPLKDRLIAWLPRYAPIAARMAPLMNLRDRLPALARLSERWLGFSARRSLPVWRKPWREAGRSASPADMQGDGRDIILFGDTFNRYFERENLEAAERVLTAAGYRLHRVAPAGGGSRPLCCGRTFLSAGRVEEARQEARRTTETLLPFVEKGARIIGLEPSCVMSFRDEFAALLPKEQAAPLAKAALLFEELLAADIKAGRTRLPLAHQGGKVAHLHGHCHQKAFDAMGAVEATLRAVPGLDVRPIESSCCGMSGAFGYGAATIDVSLAMGELSLLPAVRNAAPADLIVADGTSCRHQIHDGAKREALHVARVLAMALEEKA</sequence>
<evidence type="ECO:0000256" key="1">
    <source>
        <dbReference type="ARBA" id="ARBA00001974"/>
    </source>
</evidence>
<dbReference type="GO" id="GO:0051536">
    <property type="term" value="F:iron-sulfur cluster binding"/>
    <property type="evidence" value="ECO:0007669"/>
    <property type="project" value="UniProtKB-KW"/>
</dbReference>
<evidence type="ECO:0000256" key="7">
    <source>
        <dbReference type="ARBA" id="ARBA00023014"/>
    </source>
</evidence>
<keyword evidence="6" id="KW-0408">Iron</keyword>
<dbReference type="GO" id="GO:1903457">
    <property type="term" value="P:lactate catabolic process"/>
    <property type="evidence" value="ECO:0007669"/>
    <property type="project" value="TreeGrafter"/>
</dbReference>
<keyword evidence="3" id="KW-0479">Metal-binding</keyword>
<keyword evidence="2" id="KW-0285">Flavoprotein</keyword>
<feature type="domain" description="FAD-binding PCMH-type" evidence="8">
    <location>
        <begin position="45"/>
        <end position="267"/>
    </location>
</feature>
<dbReference type="PROSITE" id="PS51387">
    <property type="entry name" value="FAD_PCMH"/>
    <property type="match status" value="1"/>
</dbReference>
<dbReference type="Pfam" id="PF13183">
    <property type="entry name" value="Fer4_8"/>
    <property type="match status" value="1"/>
</dbReference>
<organism evidence="9 10">
    <name type="scientific">Teichococcus oryzae</name>
    <dbReference type="NCBI Taxonomy" id="1608942"/>
    <lineage>
        <taxon>Bacteria</taxon>
        <taxon>Pseudomonadati</taxon>
        <taxon>Pseudomonadota</taxon>
        <taxon>Alphaproteobacteria</taxon>
        <taxon>Acetobacterales</taxon>
        <taxon>Roseomonadaceae</taxon>
        <taxon>Roseomonas</taxon>
    </lineage>
</organism>
<dbReference type="GO" id="GO:0008720">
    <property type="term" value="F:D-lactate dehydrogenase (NAD+) activity"/>
    <property type="evidence" value="ECO:0007669"/>
    <property type="project" value="TreeGrafter"/>
</dbReference>
<evidence type="ECO:0000256" key="5">
    <source>
        <dbReference type="ARBA" id="ARBA00023002"/>
    </source>
</evidence>
<evidence type="ECO:0000256" key="6">
    <source>
        <dbReference type="ARBA" id="ARBA00023004"/>
    </source>
</evidence>
<comment type="cofactor">
    <cofactor evidence="1">
        <name>FAD</name>
        <dbReference type="ChEBI" id="CHEBI:57692"/>
    </cofactor>
</comment>
<dbReference type="Proteomes" id="UP000322110">
    <property type="component" value="Unassembled WGS sequence"/>
</dbReference>
<dbReference type="InterPro" id="IPR016169">
    <property type="entry name" value="FAD-bd_PCMH_sub2"/>
</dbReference>